<evidence type="ECO:0000313" key="2">
    <source>
        <dbReference type="Proteomes" id="UP000326384"/>
    </source>
</evidence>
<keyword evidence="2" id="KW-1185">Reference proteome</keyword>
<name>A0A5N4BJA7_9FLAO</name>
<sequence length="203" mass="23407">MKRIESIERILNSSICVRLYKCKALLMFFLLLQNILYSQIFISDGAEIYVKDSSYLTQEIIIKPERGKVYIQEETQFSNLKEHISGEIIYISTLKKKKPPKKSKPKITNTKAKFSDEKILVKDKFIPIPKGNSELLLPSYPSRYCLLPPVTSLKKIEFIIGWKTTLINPPYCIKTLGGSIKNLEVPFDYFQIISYIRPPPIGI</sequence>
<dbReference type="EMBL" id="VTPV01000020">
    <property type="protein sequence ID" value="KAB1228531.1"/>
    <property type="molecule type" value="Genomic_DNA"/>
</dbReference>
<dbReference type="RefSeq" id="WP_152291342.1">
    <property type="nucleotide sequence ID" value="NZ_VTPV01000020.1"/>
</dbReference>
<protein>
    <submittedName>
        <fullName evidence="1">Uncharacterized protein</fullName>
    </submittedName>
</protein>
<reference evidence="1 2" key="1">
    <citation type="journal article" date="2019" name="Stand. Genomic Sci.">
        <title>Draft Whole-Genome Sequence of a Novel Chryseobacterium viscerum Strain Isolated from Fresh Water at Dripping Springs, New Mexico.</title>
        <authorList>
            <person name="Kyndt J.A."/>
            <person name="Moore T.C."/>
        </authorList>
    </citation>
    <scope>NUCLEOTIDE SEQUENCE [LARGE SCALE GENOMIC DNA]</scope>
    <source>
        <strain evidence="1 2">DPS</strain>
    </source>
</reference>
<accession>A0A5N4BJA7</accession>
<dbReference type="Proteomes" id="UP000326384">
    <property type="component" value="Unassembled WGS sequence"/>
</dbReference>
<evidence type="ECO:0000313" key="1">
    <source>
        <dbReference type="EMBL" id="KAB1228531.1"/>
    </source>
</evidence>
<proteinExistence type="predicted"/>
<gene>
    <name evidence="1" type="ORF">F8D52_22070</name>
</gene>
<comment type="caution">
    <text evidence="1">The sequence shown here is derived from an EMBL/GenBank/DDBJ whole genome shotgun (WGS) entry which is preliminary data.</text>
</comment>
<organism evidence="1 2">
    <name type="scientific">Chryseobacterium viscerum</name>
    <dbReference type="NCBI Taxonomy" id="1037377"/>
    <lineage>
        <taxon>Bacteria</taxon>
        <taxon>Pseudomonadati</taxon>
        <taxon>Bacteroidota</taxon>
        <taxon>Flavobacteriia</taxon>
        <taxon>Flavobacteriales</taxon>
        <taxon>Weeksellaceae</taxon>
        <taxon>Chryseobacterium group</taxon>
        <taxon>Chryseobacterium</taxon>
    </lineage>
</organism>